<dbReference type="Proteomes" id="UP000799444">
    <property type="component" value="Unassembled WGS sequence"/>
</dbReference>
<dbReference type="EMBL" id="ML996197">
    <property type="protein sequence ID" value="KAF2731347.1"/>
    <property type="molecule type" value="Genomic_DNA"/>
</dbReference>
<dbReference type="AlphaFoldDB" id="A0A9P4QUQ6"/>
<evidence type="ECO:0000313" key="2">
    <source>
        <dbReference type="Proteomes" id="UP000799444"/>
    </source>
</evidence>
<protein>
    <submittedName>
        <fullName evidence="1">Uncharacterized protein</fullName>
    </submittedName>
</protein>
<name>A0A9P4QUQ6_9PLEO</name>
<organism evidence="1 2">
    <name type="scientific">Polyplosphaeria fusca</name>
    <dbReference type="NCBI Taxonomy" id="682080"/>
    <lineage>
        <taxon>Eukaryota</taxon>
        <taxon>Fungi</taxon>
        <taxon>Dikarya</taxon>
        <taxon>Ascomycota</taxon>
        <taxon>Pezizomycotina</taxon>
        <taxon>Dothideomycetes</taxon>
        <taxon>Pleosporomycetidae</taxon>
        <taxon>Pleosporales</taxon>
        <taxon>Tetraplosphaeriaceae</taxon>
        <taxon>Polyplosphaeria</taxon>
    </lineage>
</organism>
<sequence length="107" mass="11826">MHSALFCRLKTGWFQQFSRNLTGGLFHVPFVTYRTPMQTLASCPKMDFSICICLVSGFGILVTPLDRELPGLADTRLCLGGVVSKTLRLAYNLYGGQRASNQNPRPG</sequence>
<gene>
    <name evidence="1" type="ORF">EJ04DRAFT_10613</name>
</gene>
<comment type="caution">
    <text evidence="1">The sequence shown here is derived from an EMBL/GenBank/DDBJ whole genome shotgun (WGS) entry which is preliminary data.</text>
</comment>
<proteinExistence type="predicted"/>
<keyword evidence="2" id="KW-1185">Reference proteome</keyword>
<reference evidence="1" key="1">
    <citation type="journal article" date="2020" name="Stud. Mycol.">
        <title>101 Dothideomycetes genomes: a test case for predicting lifestyles and emergence of pathogens.</title>
        <authorList>
            <person name="Haridas S."/>
            <person name="Albert R."/>
            <person name="Binder M."/>
            <person name="Bloem J."/>
            <person name="Labutti K."/>
            <person name="Salamov A."/>
            <person name="Andreopoulos B."/>
            <person name="Baker S."/>
            <person name="Barry K."/>
            <person name="Bills G."/>
            <person name="Bluhm B."/>
            <person name="Cannon C."/>
            <person name="Castanera R."/>
            <person name="Culley D."/>
            <person name="Daum C."/>
            <person name="Ezra D."/>
            <person name="Gonzalez J."/>
            <person name="Henrissat B."/>
            <person name="Kuo A."/>
            <person name="Liang C."/>
            <person name="Lipzen A."/>
            <person name="Lutzoni F."/>
            <person name="Magnuson J."/>
            <person name="Mondo S."/>
            <person name="Nolan M."/>
            <person name="Ohm R."/>
            <person name="Pangilinan J."/>
            <person name="Park H.-J."/>
            <person name="Ramirez L."/>
            <person name="Alfaro M."/>
            <person name="Sun H."/>
            <person name="Tritt A."/>
            <person name="Yoshinaga Y."/>
            <person name="Zwiers L.-H."/>
            <person name="Turgeon B."/>
            <person name="Goodwin S."/>
            <person name="Spatafora J."/>
            <person name="Crous P."/>
            <person name="Grigoriev I."/>
        </authorList>
    </citation>
    <scope>NUCLEOTIDE SEQUENCE</scope>
    <source>
        <strain evidence="1">CBS 125425</strain>
    </source>
</reference>
<accession>A0A9P4QUQ6</accession>
<evidence type="ECO:0000313" key="1">
    <source>
        <dbReference type="EMBL" id="KAF2731347.1"/>
    </source>
</evidence>